<dbReference type="Proteomes" id="UP000823775">
    <property type="component" value="Unassembled WGS sequence"/>
</dbReference>
<reference evidence="1 2" key="1">
    <citation type="journal article" date="2021" name="BMC Genomics">
        <title>Datura genome reveals duplications of psychoactive alkaloid biosynthetic genes and high mutation rate following tissue culture.</title>
        <authorList>
            <person name="Rajewski A."/>
            <person name="Carter-House D."/>
            <person name="Stajich J."/>
            <person name="Litt A."/>
        </authorList>
    </citation>
    <scope>NUCLEOTIDE SEQUENCE [LARGE SCALE GENOMIC DNA]</scope>
    <source>
        <strain evidence="1">AR-01</strain>
    </source>
</reference>
<gene>
    <name evidence="1" type="ORF">HAX54_033683</name>
</gene>
<accession>A0ABS8SDV8</accession>
<organism evidence="1 2">
    <name type="scientific">Datura stramonium</name>
    <name type="common">Jimsonweed</name>
    <name type="synonym">Common thornapple</name>
    <dbReference type="NCBI Taxonomy" id="4076"/>
    <lineage>
        <taxon>Eukaryota</taxon>
        <taxon>Viridiplantae</taxon>
        <taxon>Streptophyta</taxon>
        <taxon>Embryophyta</taxon>
        <taxon>Tracheophyta</taxon>
        <taxon>Spermatophyta</taxon>
        <taxon>Magnoliopsida</taxon>
        <taxon>eudicotyledons</taxon>
        <taxon>Gunneridae</taxon>
        <taxon>Pentapetalae</taxon>
        <taxon>asterids</taxon>
        <taxon>lamiids</taxon>
        <taxon>Solanales</taxon>
        <taxon>Solanaceae</taxon>
        <taxon>Solanoideae</taxon>
        <taxon>Datureae</taxon>
        <taxon>Datura</taxon>
    </lineage>
</organism>
<comment type="caution">
    <text evidence="1">The sequence shown here is derived from an EMBL/GenBank/DDBJ whole genome shotgun (WGS) entry which is preliminary data.</text>
</comment>
<proteinExistence type="predicted"/>
<evidence type="ECO:0000313" key="2">
    <source>
        <dbReference type="Proteomes" id="UP000823775"/>
    </source>
</evidence>
<protein>
    <submittedName>
        <fullName evidence="1">Uncharacterized protein</fullName>
    </submittedName>
</protein>
<dbReference type="EMBL" id="JACEIK010000432">
    <property type="protein sequence ID" value="MCD7456947.1"/>
    <property type="molecule type" value="Genomic_DNA"/>
</dbReference>
<keyword evidence="2" id="KW-1185">Reference proteome</keyword>
<name>A0ABS8SDV8_DATST</name>
<sequence>MVRQLKTGPKLGRVGFLKYGTRILDALLAGDLENVFAEVNEEVDYASAIIPPRVNVVSFKIDGGGTV</sequence>
<evidence type="ECO:0000313" key="1">
    <source>
        <dbReference type="EMBL" id="MCD7456947.1"/>
    </source>
</evidence>